<keyword evidence="2" id="KW-0812">Transmembrane</keyword>
<reference evidence="3 4" key="1">
    <citation type="submission" date="2017-07" db="EMBL/GenBank/DDBJ databases">
        <title>Draft whole genome sequences of clinical Proprionibacteriaceae strains.</title>
        <authorList>
            <person name="Bernier A.-M."/>
            <person name="Bernard K."/>
            <person name="Domingo M.-C."/>
        </authorList>
    </citation>
    <scope>NUCLEOTIDE SEQUENCE [LARGE SCALE GENOMIC DNA]</scope>
    <source>
        <strain evidence="3 4">NML 030167</strain>
    </source>
</reference>
<protein>
    <submittedName>
        <fullName evidence="3">Uncharacterized protein</fullName>
    </submittedName>
</protein>
<accession>A0A255GQE0</accession>
<sequence>MTSTPPPGPMPGQPVPPQGMPPGPVEWQLVEHVPGDPWSVELIVWSGNAIDGVPVPVDDALLGALAEVRRRRADVDATFAGDPLPEGPMTGAGPVGEDAEDEDAERSRFGRWWDGLGRTTGSAQADRWLANVPVKWQLAGAALLLLVFILVMVIGRLMS</sequence>
<dbReference type="Proteomes" id="UP000215896">
    <property type="component" value="Unassembled WGS sequence"/>
</dbReference>
<keyword evidence="4" id="KW-1185">Reference proteome</keyword>
<keyword evidence="2" id="KW-0472">Membrane</keyword>
<organism evidence="3 4">
    <name type="scientific">Enemella evansiae</name>
    <dbReference type="NCBI Taxonomy" id="2016499"/>
    <lineage>
        <taxon>Bacteria</taxon>
        <taxon>Bacillati</taxon>
        <taxon>Actinomycetota</taxon>
        <taxon>Actinomycetes</taxon>
        <taxon>Propionibacteriales</taxon>
        <taxon>Propionibacteriaceae</taxon>
        <taxon>Enemella</taxon>
    </lineage>
</organism>
<evidence type="ECO:0000256" key="2">
    <source>
        <dbReference type="SAM" id="Phobius"/>
    </source>
</evidence>
<dbReference type="RefSeq" id="WP_094404554.1">
    <property type="nucleotide sequence ID" value="NZ_NMVO01000001.1"/>
</dbReference>
<dbReference type="AlphaFoldDB" id="A0A255GQE0"/>
<keyword evidence="2" id="KW-1133">Transmembrane helix</keyword>
<proteinExistence type="predicted"/>
<dbReference type="OrthoDB" id="3734178at2"/>
<evidence type="ECO:0000256" key="1">
    <source>
        <dbReference type="SAM" id="MobiDB-lite"/>
    </source>
</evidence>
<evidence type="ECO:0000313" key="4">
    <source>
        <dbReference type="Proteomes" id="UP000215896"/>
    </source>
</evidence>
<feature type="region of interest" description="Disordered" evidence="1">
    <location>
        <begin position="1"/>
        <end position="24"/>
    </location>
</feature>
<comment type="caution">
    <text evidence="3">The sequence shown here is derived from an EMBL/GenBank/DDBJ whole genome shotgun (WGS) entry which is preliminary data.</text>
</comment>
<feature type="transmembrane region" description="Helical" evidence="2">
    <location>
        <begin position="136"/>
        <end position="158"/>
    </location>
</feature>
<feature type="region of interest" description="Disordered" evidence="1">
    <location>
        <begin position="78"/>
        <end position="106"/>
    </location>
</feature>
<evidence type="ECO:0000313" key="3">
    <source>
        <dbReference type="EMBL" id="OYO17801.1"/>
    </source>
</evidence>
<name>A0A255GQE0_9ACTN</name>
<dbReference type="EMBL" id="NMVO01000001">
    <property type="protein sequence ID" value="OYO17801.1"/>
    <property type="molecule type" value="Genomic_DNA"/>
</dbReference>
<gene>
    <name evidence="3" type="ORF">CGZ94_02690</name>
</gene>